<feature type="active site" description="Proton donor/acceptor" evidence="3">
    <location>
        <position position="84"/>
    </location>
</feature>
<name>A0A4S4ARL7_9RHOO</name>
<dbReference type="Proteomes" id="UP000308430">
    <property type="component" value="Unassembled WGS sequence"/>
</dbReference>
<dbReference type="SUPFAM" id="SSF53254">
    <property type="entry name" value="Phosphoglycerate mutase-like"/>
    <property type="match status" value="1"/>
</dbReference>
<dbReference type="AlphaFoldDB" id="A0A4S4ARL7"/>
<dbReference type="CDD" id="cd07067">
    <property type="entry name" value="HP_PGM_like"/>
    <property type="match status" value="1"/>
</dbReference>
<feature type="binding site" evidence="4">
    <location>
        <begin position="84"/>
        <end position="87"/>
    </location>
    <ligand>
        <name>substrate</name>
    </ligand>
</feature>
<accession>A0A4S4ARL7</accession>
<dbReference type="OrthoDB" id="9781415at2"/>
<comment type="caution">
    <text evidence="5">The sequence shown here is derived from an EMBL/GenBank/DDBJ whole genome shotgun (WGS) entry which is preliminary data.</text>
</comment>
<dbReference type="InterPro" id="IPR001345">
    <property type="entry name" value="PG/BPGM_mutase_AS"/>
</dbReference>
<feature type="binding site" evidence="4">
    <location>
        <begin position="9"/>
        <end position="16"/>
    </location>
    <ligand>
        <name>substrate</name>
    </ligand>
</feature>
<protein>
    <submittedName>
        <fullName evidence="5">Histidine phosphatase family protein</fullName>
    </submittedName>
</protein>
<reference evidence="5 6" key="1">
    <citation type="submission" date="2019-04" db="EMBL/GenBank/DDBJ databases">
        <title>Azoarcus nasutitermitis sp. nov. isolated from termite nest.</title>
        <authorList>
            <person name="Lin S.-Y."/>
            <person name="Hameed A."/>
            <person name="Hsu Y.-H."/>
            <person name="Young C.-C."/>
        </authorList>
    </citation>
    <scope>NUCLEOTIDE SEQUENCE [LARGE SCALE GENOMIC DNA]</scope>
    <source>
        <strain evidence="5 6">CC-YHH838</strain>
    </source>
</reference>
<feature type="binding site" evidence="4">
    <location>
        <position position="60"/>
    </location>
    <ligand>
        <name>substrate</name>
    </ligand>
</feature>
<dbReference type="PANTHER" id="PTHR48100:SF1">
    <property type="entry name" value="HISTIDINE PHOSPHATASE FAMILY PROTEIN-RELATED"/>
    <property type="match status" value="1"/>
</dbReference>
<evidence type="ECO:0000256" key="3">
    <source>
        <dbReference type="PIRSR" id="PIRSR613078-1"/>
    </source>
</evidence>
<dbReference type="Gene3D" id="3.40.50.1240">
    <property type="entry name" value="Phosphoglycerate mutase-like"/>
    <property type="match status" value="1"/>
</dbReference>
<evidence type="ECO:0000256" key="1">
    <source>
        <dbReference type="ARBA" id="ARBA00023152"/>
    </source>
</evidence>
<sequence>MSTRLCLVRHGETAWNTERRLQGHLDVPLNPTGERQAEATARALAGLAPFDAIHSSDLARALRTAQAAGNALSLPVQIDADLRERHYGAFQGLTHEEAQARHPEDYRRWHGRDPQFDLLGGESLNTFATRIRHTLERIAAAHPGGRVLVFTHGGVLDVAHRLASGRPLHIPRDFSIPNAGLNWLERDAAGWRLLSWAEQDHLDDTLDESADGGRAPSAN</sequence>
<gene>
    <name evidence="5" type="ORF">E6C76_18610</name>
</gene>
<evidence type="ECO:0000313" key="6">
    <source>
        <dbReference type="Proteomes" id="UP000308430"/>
    </source>
</evidence>
<evidence type="ECO:0000256" key="2">
    <source>
        <dbReference type="ARBA" id="ARBA00023235"/>
    </source>
</evidence>
<organism evidence="5 6">
    <name type="scientific">Pseudothauera nasutitermitis</name>
    <dbReference type="NCBI Taxonomy" id="2565930"/>
    <lineage>
        <taxon>Bacteria</taxon>
        <taxon>Pseudomonadati</taxon>
        <taxon>Pseudomonadota</taxon>
        <taxon>Betaproteobacteria</taxon>
        <taxon>Rhodocyclales</taxon>
        <taxon>Zoogloeaceae</taxon>
        <taxon>Pseudothauera</taxon>
    </lineage>
</organism>
<keyword evidence="1" id="KW-0324">Glycolysis</keyword>
<dbReference type="InterPro" id="IPR013078">
    <property type="entry name" value="His_Pase_superF_clade-1"/>
</dbReference>
<proteinExistence type="predicted"/>
<dbReference type="PROSITE" id="PS00175">
    <property type="entry name" value="PG_MUTASE"/>
    <property type="match status" value="1"/>
</dbReference>
<evidence type="ECO:0000313" key="5">
    <source>
        <dbReference type="EMBL" id="THF62440.1"/>
    </source>
</evidence>
<dbReference type="PANTHER" id="PTHR48100">
    <property type="entry name" value="BROAD-SPECIFICITY PHOSPHATASE YOR283W-RELATED"/>
    <property type="match status" value="1"/>
</dbReference>
<dbReference type="GO" id="GO:0016791">
    <property type="term" value="F:phosphatase activity"/>
    <property type="evidence" value="ECO:0007669"/>
    <property type="project" value="TreeGrafter"/>
</dbReference>
<dbReference type="Pfam" id="PF00300">
    <property type="entry name" value="His_Phos_1"/>
    <property type="match status" value="1"/>
</dbReference>
<feature type="active site" description="Tele-phosphohistidine intermediate" evidence="3">
    <location>
        <position position="10"/>
    </location>
</feature>
<dbReference type="SMART" id="SM00855">
    <property type="entry name" value="PGAM"/>
    <property type="match status" value="1"/>
</dbReference>
<keyword evidence="2" id="KW-0413">Isomerase</keyword>
<evidence type="ECO:0000256" key="4">
    <source>
        <dbReference type="PIRSR" id="PIRSR613078-2"/>
    </source>
</evidence>
<dbReference type="InterPro" id="IPR050275">
    <property type="entry name" value="PGM_Phosphatase"/>
</dbReference>
<dbReference type="InterPro" id="IPR029033">
    <property type="entry name" value="His_PPase_superfam"/>
</dbReference>
<keyword evidence="6" id="KW-1185">Reference proteome</keyword>
<dbReference type="GO" id="GO:0005737">
    <property type="term" value="C:cytoplasm"/>
    <property type="evidence" value="ECO:0007669"/>
    <property type="project" value="TreeGrafter"/>
</dbReference>
<dbReference type="EMBL" id="SSOC01000007">
    <property type="protein sequence ID" value="THF62440.1"/>
    <property type="molecule type" value="Genomic_DNA"/>
</dbReference>